<sequence>MASISGSLAEAYVMKKIYKEKMDRACTEEVAETEKKKSPGQRDSGKKRFGMKIFRWGNKIHPNGSQPAVKSANNVPESL</sequence>
<proteinExistence type="predicted"/>
<feature type="compositionally biased region" description="Polar residues" evidence="1">
    <location>
        <begin position="63"/>
        <end position="79"/>
    </location>
</feature>
<reference evidence="2" key="1">
    <citation type="submission" date="2019-09" db="EMBL/GenBank/DDBJ databases">
        <authorList>
            <person name="Zhang L."/>
        </authorList>
    </citation>
    <scope>NUCLEOTIDE SEQUENCE</scope>
</reference>
<dbReference type="Gramene" id="NC10G0162440.1">
    <property type="protein sequence ID" value="NC10G0162440.1:cds"/>
    <property type="gene ID" value="NC10G0162440"/>
</dbReference>
<dbReference type="PANTHER" id="PTHR34950">
    <property type="entry name" value="OS04G0457400 PROTEIN"/>
    <property type="match status" value="1"/>
</dbReference>
<dbReference type="PANTHER" id="PTHR34950:SF2">
    <property type="entry name" value="OS10G0364900 PROTEIN"/>
    <property type="match status" value="1"/>
</dbReference>
<accession>A0A5K0WWL4</accession>
<organism evidence="2">
    <name type="scientific">Nymphaea colorata</name>
    <name type="common">pocket water lily</name>
    <dbReference type="NCBI Taxonomy" id="210225"/>
    <lineage>
        <taxon>Eukaryota</taxon>
        <taxon>Viridiplantae</taxon>
        <taxon>Streptophyta</taxon>
        <taxon>Embryophyta</taxon>
        <taxon>Tracheophyta</taxon>
        <taxon>Spermatophyta</taxon>
        <taxon>Magnoliopsida</taxon>
        <taxon>Nymphaeales</taxon>
        <taxon>Nymphaeaceae</taxon>
        <taxon>Nymphaea</taxon>
    </lineage>
</organism>
<protein>
    <submittedName>
        <fullName evidence="2">Uncharacterized protein</fullName>
    </submittedName>
</protein>
<gene>
    <name evidence="2" type="ORF">NYM_LOCUS4699</name>
</gene>
<feature type="region of interest" description="Disordered" evidence="1">
    <location>
        <begin position="57"/>
        <end position="79"/>
    </location>
</feature>
<dbReference type="EMBL" id="LR721775">
    <property type="protein sequence ID" value="VVV57624.1"/>
    <property type="molecule type" value="Genomic_DNA"/>
</dbReference>
<evidence type="ECO:0000256" key="1">
    <source>
        <dbReference type="SAM" id="MobiDB-lite"/>
    </source>
</evidence>
<dbReference type="AlphaFoldDB" id="A0A5K0WWL4"/>
<name>A0A5K0WWL4_9MAGN</name>
<evidence type="ECO:0000313" key="2">
    <source>
        <dbReference type="EMBL" id="VVV57624.1"/>
    </source>
</evidence>